<protein>
    <submittedName>
        <fullName evidence="1">GatB/YqeY domain-containing protein</fullName>
    </submittedName>
</protein>
<dbReference type="Pfam" id="PF09424">
    <property type="entry name" value="YqeY"/>
    <property type="match status" value="1"/>
</dbReference>
<comment type="caution">
    <text evidence="1">The sequence shown here is derived from an EMBL/GenBank/DDBJ whole genome shotgun (WGS) entry which is preliminary data.</text>
</comment>
<organism evidence="1 2">
    <name type="scientific">Pacificimonas pallii</name>
    <dbReference type="NCBI Taxonomy" id="2827236"/>
    <lineage>
        <taxon>Bacteria</taxon>
        <taxon>Pseudomonadati</taxon>
        <taxon>Pseudomonadota</taxon>
        <taxon>Alphaproteobacteria</taxon>
        <taxon>Sphingomonadales</taxon>
        <taxon>Sphingosinicellaceae</taxon>
        <taxon>Pacificimonas</taxon>
    </lineage>
</organism>
<dbReference type="PANTHER" id="PTHR28055">
    <property type="entry name" value="ALTERED INHERITANCE OF MITOCHONDRIA PROTEIN 41, MITOCHONDRIAL"/>
    <property type="match status" value="1"/>
</dbReference>
<keyword evidence="2" id="KW-1185">Reference proteome</keyword>
<dbReference type="EMBL" id="JAGSPA010000002">
    <property type="protein sequence ID" value="MBV7256838.1"/>
    <property type="molecule type" value="Genomic_DNA"/>
</dbReference>
<accession>A0ABS6SEK5</accession>
<name>A0ABS6SEK5_9SPHN</name>
<gene>
    <name evidence="1" type="ORF">KCG44_08560</name>
</gene>
<sequence length="152" mass="16368">MIAANVKTAQITAMKAGEKDRVAATRAILAAIKQKEIDTRVGAGNGDDKLAADVLTKMAKQRRESIGMYEQGDRQELADQERSELAVIEEFMPQMMPAAEAQAEVRKLVEALGAEGPQDMGKVMAALKERFAGQIDMSSASAMVKQELTAKG</sequence>
<reference evidence="1 2" key="1">
    <citation type="submission" date="2021-04" db="EMBL/GenBank/DDBJ databases">
        <authorList>
            <person name="Pira H."/>
            <person name="Risdian C."/>
            <person name="Wink J."/>
        </authorList>
    </citation>
    <scope>NUCLEOTIDE SEQUENCE [LARGE SCALE GENOMIC DNA]</scope>
    <source>
        <strain evidence="1 2">WHA3</strain>
    </source>
</reference>
<evidence type="ECO:0000313" key="2">
    <source>
        <dbReference type="Proteomes" id="UP000722336"/>
    </source>
</evidence>
<proteinExistence type="predicted"/>
<evidence type="ECO:0000313" key="1">
    <source>
        <dbReference type="EMBL" id="MBV7256838.1"/>
    </source>
</evidence>
<dbReference type="Proteomes" id="UP000722336">
    <property type="component" value="Unassembled WGS sequence"/>
</dbReference>
<dbReference type="PANTHER" id="PTHR28055:SF1">
    <property type="entry name" value="ALTERED INHERITANCE OF MITOCHONDRIA PROTEIN 41, MITOCHONDRIAL"/>
    <property type="match status" value="1"/>
</dbReference>
<dbReference type="InterPro" id="IPR019004">
    <property type="entry name" value="YqeY/Aim41"/>
</dbReference>